<dbReference type="HOGENOM" id="CLU_074313_0_0_9"/>
<dbReference type="STRING" id="477974.Daud_0527"/>
<dbReference type="OrthoDB" id="9810361at2"/>
<dbReference type="AlphaFoldDB" id="B1I2B6"/>
<dbReference type="InterPro" id="IPR005358">
    <property type="entry name" value="Puta_zinc/iron-chelating_dom"/>
</dbReference>
<accession>B1I2B6</accession>
<sequence length="215" mass="23631">MPDSPRDSCIRCGTCCLKGGPTLHHEDKRLLLEGHAGYEHLVTIRKGELVFDPVLGVPRPADQELVKVRGKGNGWACCLFDERGPACRVYEHRFLECRLLKCWNPADLVAVIGVNTIVRTDIINPGDPVRQVIAAHEEECPPHKVQALIAGLSRGDDRSKTLAALAGLARKDLAVRHYARSELGLKTEYEYFIFGRPLSGILASHGIMVHTLPGG</sequence>
<dbReference type="KEGG" id="dau:Daud_0527"/>
<dbReference type="Proteomes" id="UP000008544">
    <property type="component" value="Chromosome"/>
</dbReference>
<keyword evidence="2" id="KW-1185">Reference proteome</keyword>
<dbReference type="Pfam" id="PF03692">
    <property type="entry name" value="CxxCxxCC"/>
    <property type="match status" value="1"/>
</dbReference>
<evidence type="ECO:0008006" key="3">
    <source>
        <dbReference type="Google" id="ProtNLM"/>
    </source>
</evidence>
<reference evidence="2" key="1">
    <citation type="submission" date="2007-10" db="EMBL/GenBank/DDBJ databases">
        <title>Complete sequence of chromosome of Desulforudis audaxviator MP104C.</title>
        <authorList>
            <person name="Copeland A."/>
            <person name="Lucas S."/>
            <person name="Lapidus A."/>
            <person name="Barry K."/>
            <person name="Glavina del Rio T."/>
            <person name="Dalin E."/>
            <person name="Tice H."/>
            <person name="Bruce D."/>
            <person name="Pitluck S."/>
            <person name="Lowry S.R."/>
            <person name="Larimer F."/>
            <person name="Land M.L."/>
            <person name="Hauser L."/>
            <person name="Kyrpides N."/>
            <person name="Ivanova N.N."/>
            <person name="Richardson P."/>
        </authorList>
    </citation>
    <scope>NUCLEOTIDE SEQUENCE [LARGE SCALE GENOMIC DNA]</scope>
    <source>
        <strain evidence="2">MP104C</strain>
    </source>
</reference>
<name>B1I2B6_DESAP</name>
<dbReference type="EMBL" id="CP000860">
    <property type="protein sequence ID" value="ACA59069.1"/>
    <property type="molecule type" value="Genomic_DNA"/>
</dbReference>
<proteinExistence type="predicted"/>
<reference evidence="1 2" key="2">
    <citation type="journal article" date="2008" name="Science">
        <title>Environmental genomics reveals a single-species ecosystem deep within Earth.</title>
        <authorList>
            <person name="Chivian D."/>
            <person name="Brodie E.L."/>
            <person name="Alm E.J."/>
            <person name="Culley D.E."/>
            <person name="Dehal P.S."/>
            <person name="Desantis T.Z."/>
            <person name="Gihring T.M."/>
            <person name="Lapidus A."/>
            <person name="Lin L.H."/>
            <person name="Lowry S.R."/>
            <person name="Moser D.P."/>
            <person name="Richardson P.M."/>
            <person name="Southam G."/>
            <person name="Wanger G."/>
            <person name="Pratt L.M."/>
            <person name="Andersen G.L."/>
            <person name="Hazen T.C."/>
            <person name="Brockman F.J."/>
            <person name="Arkin A.P."/>
            <person name="Onstott T.C."/>
        </authorList>
    </citation>
    <scope>NUCLEOTIDE SEQUENCE [LARGE SCALE GENOMIC DNA]</scope>
    <source>
        <strain evidence="1 2">MP104C</strain>
    </source>
</reference>
<dbReference type="RefSeq" id="WP_012301658.1">
    <property type="nucleotide sequence ID" value="NC_010424.1"/>
</dbReference>
<evidence type="ECO:0000313" key="2">
    <source>
        <dbReference type="Proteomes" id="UP000008544"/>
    </source>
</evidence>
<protein>
    <recommendedName>
        <fullName evidence="3">YkgJ family cysteine cluster protein</fullName>
    </recommendedName>
</protein>
<gene>
    <name evidence="1" type="ordered locus">Daud_0527</name>
</gene>
<dbReference type="eggNOG" id="COG0727">
    <property type="taxonomic scope" value="Bacteria"/>
</dbReference>
<evidence type="ECO:0000313" key="1">
    <source>
        <dbReference type="EMBL" id="ACA59069.1"/>
    </source>
</evidence>
<organism evidence="1 2">
    <name type="scientific">Desulforudis audaxviator (strain MP104C)</name>
    <dbReference type="NCBI Taxonomy" id="477974"/>
    <lineage>
        <taxon>Bacteria</taxon>
        <taxon>Bacillati</taxon>
        <taxon>Bacillota</taxon>
        <taxon>Clostridia</taxon>
        <taxon>Thermoanaerobacterales</taxon>
        <taxon>Candidatus Desulforudaceae</taxon>
        <taxon>Candidatus Desulforudis</taxon>
    </lineage>
</organism>